<dbReference type="EMBL" id="MIGC01001962">
    <property type="protein sequence ID" value="PHJ21887.1"/>
    <property type="molecule type" value="Genomic_DNA"/>
</dbReference>
<feature type="region of interest" description="Disordered" evidence="1">
    <location>
        <begin position="88"/>
        <end position="108"/>
    </location>
</feature>
<proteinExistence type="predicted"/>
<dbReference type="Proteomes" id="UP000221165">
    <property type="component" value="Unassembled WGS sequence"/>
</dbReference>
<dbReference type="AlphaFoldDB" id="A0A2C6KXX2"/>
<protein>
    <submittedName>
        <fullName evidence="2">Uncharacterized protein</fullName>
    </submittedName>
</protein>
<feature type="compositionally biased region" description="Polar residues" evidence="1">
    <location>
        <begin position="99"/>
        <end position="108"/>
    </location>
</feature>
<reference evidence="2 3" key="1">
    <citation type="journal article" date="2017" name="Int. J. Parasitol.">
        <title>The genome of the protozoan parasite Cystoisospora suis and a reverse vaccinology approach to identify vaccine candidates.</title>
        <authorList>
            <person name="Palmieri N."/>
            <person name="Shrestha A."/>
            <person name="Ruttkowski B."/>
            <person name="Beck T."/>
            <person name="Vogl C."/>
            <person name="Tomley F."/>
            <person name="Blake D.P."/>
            <person name="Joachim A."/>
        </authorList>
    </citation>
    <scope>NUCLEOTIDE SEQUENCE [LARGE SCALE GENOMIC DNA]</scope>
    <source>
        <strain evidence="2 3">Wien I</strain>
    </source>
</reference>
<evidence type="ECO:0000256" key="1">
    <source>
        <dbReference type="SAM" id="MobiDB-lite"/>
    </source>
</evidence>
<sequence>MLLAFPCRPRFASWFGHHLSRSTWTPVQNVALSVPSTKGTSMRSLYWRAVPVTSEGVAATRIESEHLLEGKGSPRSLFVSTFTQMRTSKERKKDCPQRDLSSLVKTTR</sequence>
<dbReference type="GeneID" id="94427671"/>
<dbReference type="RefSeq" id="XP_067923566.1">
    <property type="nucleotide sequence ID" value="XM_068064460.1"/>
</dbReference>
<organism evidence="2 3">
    <name type="scientific">Cystoisospora suis</name>
    <dbReference type="NCBI Taxonomy" id="483139"/>
    <lineage>
        <taxon>Eukaryota</taxon>
        <taxon>Sar</taxon>
        <taxon>Alveolata</taxon>
        <taxon>Apicomplexa</taxon>
        <taxon>Conoidasida</taxon>
        <taxon>Coccidia</taxon>
        <taxon>Eucoccidiorida</taxon>
        <taxon>Eimeriorina</taxon>
        <taxon>Sarcocystidae</taxon>
        <taxon>Cystoisospora</taxon>
    </lineage>
</organism>
<dbReference type="VEuPathDB" id="ToxoDB:CSUI_004267"/>
<evidence type="ECO:0000313" key="2">
    <source>
        <dbReference type="EMBL" id="PHJ21887.1"/>
    </source>
</evidence>
<accession>A0A2C6KXX2</accession>
<gene>
    <name evidence="2" type="ORF">CSUI_004267</name>
</gene>
<name>A0A2C6KXX2_9APIC</name>
<comment type="caution">
    <text evidence="2">The sequence shown here is derived from an EMBL/GenBank/DDBJ whole genome shotgun (WGS) entry which is preliminary data.</text>
</comment>
<evidence type="ECO:0000313" key="3">
    <source>
        <dbReference type="Proteomes" id="UP000221165"/>
    </source>
</evidence>
<keyword evidence="3" id="KW-1185">Reference proteome</keyword>
<feature type="compositionally biased region" description="Basic and acidic residues" evidence="1">
    <location>
        <begin position="88"/>
        <end position="97"/>
    </location>
</feature>